<dbReference type="GO" id="GO:0033314">
    <property type="term" value="P:mitotic DNA replication checkpoint signaling"/>
    <property type="evidence" value="ECO:0007669"/>
    <property type="project" value="TreeGrafter"/>
</dbReference>
<feature type="region of interest" description="Disordered" evidence="8">
    <location>
        <begin position="475"/>
        <end position="506"/>
    </location>
</feature>
<feature type="compositionally biased region" description="Basic and acidic residues" evidence="8">
    <location>
        <begin position="273"/>
        <end position="283"/>
    </location>
</feature>
<gene>
    <name evidence="9" type="ORF">CAMP_LOCUS4218</name>
</gene>
<keyword evidence="5" id="KW-0067">ATP-binding</keyword>
<keyword evidence="6" id="KW-0539">Nucleus</keyword>
<dbReference type="GO" id="GO:0003689">
    <property type="term" value="F:DNA clamp loader activity"/>
    <property type="evidence" value="ECO:0007669"/>
    <property type="project" value="TreeGrafter"/>
</dbReference>
<keyword evidence="7" id="KW-0131">Cell cycle</keyword>
<sequence>MQNKGALYTESTHPKVASDLAVHNKKVQEVRSWLDTCFDNFPRVLLLTGPTGSGKSTTVELLCKEKGINLLEYDEECLLDDEINGNLELERYLTQSAARLLPGKPKKSIIFVTSLPDAAYNNIFDFRDRLHNAFFDLKLPVIFCLSDVDSSWHLNPNRLFTATFLQKNGIDRIKFNAVAITYLKKAVNRAASILRLTTSGTRIDAICEESNGDLRLALNMLQMNSVGRPSSSTCSAKSNREETFHMLGRILHAKRTNGTNTLMSSSQKRKLIKPKEQPKSDGIRHPLEYDVSDIIQMSSMSGEKILDFLHENELKFCDKLRNLRNISDKFSLCDTLYSDWITKQRLPDEYNAQISARNVMWFNFECKPPQWCSLHGPLLSDLNREIRDSVTELRRLSMIGDSQFTTLTSPYSTMISGILDSNQITSYLSRPMNMSWKSGRDSLHIQIDNYANSIYFKRNAEKISKIRKEAIQNEITEENDYEDEKITIEETDDEADSDDSFENFHP</sequence>
<evidence type="ECO:0000256" key="5">
    <source>
        <dbReference type="ARBA" id="ARBA00022840"/>
    </source>
</evidence>
<dbReference type="GO" id="GO:0003682">
    <property type="term" value="F:chromatin binding"/>
    <property type="evidence" value="ECO:0007669"/>
    <property type="project" value="TreeGrafter"/>
</dbReference>
<evidence type="ECO:0000256" key="4">
    <source>
        <dbReference type="ARBA" id="ARBA00022763"/>
    </source>
</evidence>
<dbReference type="PANTHER" id="PTHR12172:SF0">
    <property type="entry name" value="CELL CYCLE CHECKPOINT PROTEIN RAD17"/>
    <property type="match status" value="1"/>
</dbReference>
<dbReference type="GO" id="GO:0000077">
    <property type="term" value="P:DNA damage checkpoint signaling"/>
    <property type="evidence" value="ECO:0007669"/>
    <property type="project" value="TreeGrafter"/>
</dbReference>
<dbReference type="SUPFAM" id="SSF52540">
    <property type="entry name" value="P-loop containing nucleoside triphosphate hydrolases"/>
    <property type="match status" value="1"/>
</dbReference>
<keyword evidence="4" id="KW-0227">DNA damage</keyword>
<comment type="caution">
    <text evidence="9">The sequence shown here is derived from an EMBL/GenBank/DDBJ whole genome shotgun (WGS) entry which is preliminary data.</text>
</comment>
<evidence type="ECO:0000256" key="1">
    <source>
        <dbReference type="ARBA" id="ARBA00004123"/>
    </source>
</evidence>
<evidence type="ECO:0008006" key="11">
    <source>
        <dbReference type="Google" id="ProtNLM"/>
    </source>
</evidence>
<comment type="subcellular location">
    <subcellularLocation>
        <location evidence="1">Nucleus</location>
    </subcellularLocation>
</comment>
<feature type="region of interest" description="Disordered" evidence="8">
    <location>
        <begin position="261"/>
        <end position="283"/>
    </location>
</feature>
<dbReference type="GO" id="GO:0005634">
    <property type="term" value="C:nucleus"/>
    <property type="evidence" value="ECO:0007669"/>
    <property type="project" value="UniProtKB-SubCell"/>
</dbReference>
<organism evidence="9 10">
    <name type="scientific">Caenorhabditis angaria</name>
    <dbReference type="NCBI Taxonomy" id="860376"/>
    <lineage>
        <taxon>Eukaryota</taxon>
        <taxon>Metazoa</taxon>
        <taxon>Ecdysozoa</taxon>
        <taxon>Nematoda</taxon>
        <taxon>Chromadorea</taxon>
        <taxon>Rhabditida</taxon>
        <taxon>Rhabditina</taxon>
        <taxon>Rhabditomorpha</taxon>
        <taxon>Rhabditoidea</taxon>
        <taxon>Rhabditidae</taxon>
        <taxon>Peloderinae</taxon>
        <taxon>Caenorhabditis</taxon>
    </lineage>
</organism>
<evidence type="ECO:0000313" key="10">
    <source>
        <dbReference type="Proteomes" id="UP001152747"/>
    </source>
</evidence>
<evidence type="ECO:0000256" key="3">
    <source>
        <dbReference type="ARBA" id="ARBA00022741"/>
    </source>
</evidence>
<evidence type="ECO:0000256" key="6">
    <source>
        <dbReference type="ARBA" id="ARBA00023242"/>
    </source>
</evidence>
<reference evidence="9" key="1">
    <citation type="submission" date="2022-11" db="EMBL/GenBank/DDBJ databases">
        <authorList>
            <person name="Kikuchi T."/>
        </authorList>
    </citation>
    <scope>NUCLEOTIDE SEQUENCE</scope>
    <source>
        <strain evidence="9">PS1010</strain>
    </source>
</reference>
<dbReference type="OrthoDB" id="10265971at2759"/>
<protein>
    <recommendedName>
        <fullName evidence="11">Cell cycle checkpoint protein RAD17</fullName>
    </recommendedName>
</protein>
<dbReference type="Pfam" id="PF03215">
    <property type="entry name" value="Rad17"/>
    <property type="match status" value="1"/>
</dbReference>
<proteinExistence type="inferred from homology"/>
<dbReference type="GO" id="GO:0005524">
    <property type="term" value="F:ATP binding"/>
    <property type="evidence" value="ECO:0007669"/>
    <property type="project" value="UniProtKB-KW"/>
</dbReference>
<accession>A0A9P1MZ63</accession>
<dbReference type="PANTHER" id="PTHR12172">
    <property type="entry name" value="CELL CYCLE CHECKPOINT PROTEIN RAD17"/>
    <property type="match status" value="1"/>
</dbReference>
<keyword evidence="3" id="KW-0547">Nucleotide-binding</keyword>
<keyword evidence="10" id="KW-1185">Reference proteome</keyword>
<evidence type="ECO:0000256" key="8">
    <source>
        <dbReference type="SAM" id="MobiDB-lite"/>
    </source>
</evidence>
<dbReference type="EMBL" id="CANHGI010000002">
    <property type="protein sequence ID" value="CAI5441581.1"/>
    <property type="molecule type" value="Genomic_DNA"/>
</dbReference>
<name>A0A9P1MZ63_9PELO</name>
<dbReference type="Gene3D" id="3.40.50.300">
    <property type="entry name" value="P-loop containing nucleotide triphosphate hydrolases"/>
    <property type="match status" value="1"/>
</dbReference>
<comment type="similarity">
    <text evidence="2">Belongs to the rad17/RAD24 family.</text>
</comment>
<evidence type="ECO:0000313" key="9">
    <source>
        <dbReference type="EMBL" id="CAI5441581.1"/>
    </source>
</evidence>
<dbReference type="GO" id="GO:0006281">
    <property type="term" value="P:DNA repair"/>
    <property type="evidence" value="ECO:0007669"/>
    <property type="project" value="InterPro"/>
</dbReference>
<evidence type="ECO:0000256" key="7">
    <source>
        <dbReference type="ARBA" id="ARBA00023306"/>
    </source>
</evidence>
<dbReference type="InterPro" id="IPR004582">
    <property type="entry name" value="Checkpoint_prot_Rad17_Rad24"/>
</dbReference>
<evidence type="ECO:0000256" key="2">
    <source>
        <dbReference type="ARBA" id="ARBA00006168"/>
    </source>
</evidence>
<dbReference type="Proteomes" id="UP001152747">
    <property type="component" value="Unassembled WGS sequence"/>
</dbReference>
<dbReference type="AlphaFoldDB" id="A0A9P1MZ63"/>
<dbReference type="InterPro" id="IPR027417">
    <property type="entry name" value="P-loop_NTPase"/>
</dbReference>